<sequence length="28" mass="3278">MPIGRTTCYFECFLCLIFYAQQVCEGQL</sequence>
<accession>I3SKF7</accession>
<protein>
    <submittedName>
        <fullName evidence="1">Uncharacterized protein</fullName>
    </submittedName>
</protein>
<evidence type="ECO:0000313" key="1">
    <source>
        <dbReference type="EMBL" id="AFK40749.1"/>
    </source>
</evidence>
<name>I3SKF7_LOTJA</name>
<organism evidence="1">
    <name type="scientific">Lotus japonicus</name>
    <name type="common">Lotus corniculatus var. japonicus</name>
    <dbReference type="NCBI Taxonomy" id="34305"/>
    <lineage>
        <taxon>Eukaryota</taxon>
        <taxon>Viridiplantae</taxon>
        <taxon>Streptophyta</taxon>
        <taxon>Embryophyta</taxon>
        <taxon>Tracheophyta</taxon>
        <taxon>Spermatophyta</taxon>
        <taxon>Magnoliopsida</taxon>
        <taxon>eudicotyledons</taxon>
        <taxon>Gunneridae</taxon>
        <taxon>Pentapetalae</taxon>
        <taxon>rosids</taxon>
        <taxon>fabids</taxon>
        <taxon>Fabales</taxon>
        <taxon>Fabaceae</taxon>
        <taxon>Papilionoideae</taxon>
        <taxon>50 kb inversion clade</taxon>
        <taxon>NPAAA clade</taxon>
        <taxon>Hologalegina</taxon>
        <taxon>robinioid clade</taxon>
        <taxon>Loteae</taxon>
        <taxon>Lotus</taxon>
    </lineage>
</organism>
<dbReference type="EMBL" id="BT140954">
    <property type="protein sequence ID" value="AFK40749.1"/>
    <property type="molecule type" value="mRNA"/>
</dbReference>
<proteinExistence type="evidence at transcript level"/>
<reference evidence="1" key="1">
    <citation type="submission" date="2012-05" db="EMBL/GenBank/DDBJ databases">
        <authorList>
            <person name="Krishnakumar V."/>
            <person name="Cheung F."/>
            <person name="Xiao Y."/>
            <person name="Chan A."/>
            <person name="Moskal W.A."/>
            <person name="Town C.D."/>
        </authorList>
    </citation>
    <scope>NUCLEOTIDE SEQUENCE</scope>
</reference>
<dbReference type="AlphaFoldDB" id="I3SKF7"/>